<name>A0A3B4BB82_9GOBI</name>
<reference evidence="1" key="1">
    <citation type="submission" date="2025-08" db="UniProtKB">
        <authorList>
            <consortium name="Ensembl"/>
        </authorList>
    </citation>
    <scope>IDENTIFICATION</scope>
</reference>
<dbReference type="GO" id="GO:0043240">
    <property type="term" value="C:Fanconi anaemia nuclear complex"/>
    <property type="evidence" value="ECO:0007669"/>
    <property type="project" value="InterPro"/>
</dbReference>
<dbReference type="Ensembl" id="ENSPMGT00000028771.1">
    <property type="protein sequence ID" value="ENSPMGP00000027007.1"/>
    <property type="gene ID" value="ENSPMGG00000021796.1"/>
</dbReference>
<dbReference type="InterPro" id="IPR039684">
    <property type="entry name" value="FANCG"/>
</dbReference>
<dbReference type="Pfam" id="PF13181">
    <property type="entry name" value="TPR_8"/>
    <property type="match status" value="1"/>
</dbReference>
<dbReference type="InterPro" id="IPR019734">
    <property type="entry name" value="TPR_rpt"/>
</dbReference>
<sequence>MYKATPLLEKWIQENNDLVTKWKVVPLKCVPFPHTGAPLLAGVTQLELTVLYNASVFCIAMSEFSKVELLITNVMDKGISDYLLFWRKALEEAIKHTDLEHGIGQLFCLQWAIWLATQKYHIICETELSESLLLVLEPKELIELLHVCTLIGKGAERFKDGQYLEALSDIEKATSYTAPRGVVAYTHLLLGSCFLQMKRPQMALTCFRRALETDGHCVSALYQSMLIYRQLGNKQAEIQALELLHSVSCFTGDGLLISSELLLTNLSLKNILEVPSPLIVLHSLALQCVCHGRVSEGVEHYLDLFAILHTDEPIPHHVPFLPRVTELYLEAGAAMLMVQRLADCIALCDEVVGTTLDLLPQRLVLEELSVGTEPSDPVVDHDDKGAMILCSGAANLLKGHCYIFLKDWKQATTHYTRCLDLLLRVHFKMKDMVDKGGSKLFTLQRLKAFSLAGRGICFTQTDRLKEALRDLHLSLNAFPECLGAGLWCGEVLWRLKRRQEAASCWKKTWGFTSESPNEYEHILPSQ</sequence>
<dbReference type="PANTHER" id="PTHR15254">
    <property type="entry name" value="FANCONI ANEMIA GROUP G PROTEIN FAMILY MEMBER"/>
    <property type="match status" value="1"/>
</dbReference>
<evidence type="ECO:0000313" key="1">
    <source>
        <dbReference type="Ensembl" id="ENSPMGP00000027007.1"/>
    </source>
</evidence>
<keyword evidence="2" id="KW-1185">Reference proteome</keyword>
<reference evidence="1" key="2">
    <citation type="submission" date="2025-09" db="UniProtKB">
        <authorList>
            <consortium name="Ensembl"/>
        </authorList>
    </citation>
    <scope>IDENTIFICATION</scope>
</reference>
<proteinExistence type="predicted"/>
<dbReference type="PANTHER" id="PTHR15254:SF2">
    <property type="entry name" value="FANCONI ANEMIA GROUP G PROTEIN"/>
    <property type="match status" value="1"/>
</dbReference>
<dbReference type="AlphaFoldDB" id="A0A3B4BB82"/>
<dbReference type="Gene3D" id="1.25.40.10">
    <property type="entry name" value="Tetratricopeptide repeat domain"/>
    <property type="match status" value="2"/>
</dbReference>
<protein>
    <submittedName>
        <fullName evidence="1">Uncharacterized protein</fullName>
    </submittedName>
</protein>
<dbReference type="STRING" id="409849.ENSPMGP00000027007"/>
<dbReference type="SMART" id="SM00028">
    <property type="entry name" value="TPR"/>
    <property type="match status" value="4"/>
</dbReference>
<dbReference type="Proteomes" id="UP000261520">
    <property type="component" value="Unplaced"/>
</dbReference>
<dbReference type="SUPFAM" id="SSF48452">
    <property type="entry name" value="TPR-like"/>
    <property type="match status" value="2"/>
</dbReference>
<organism evidence="1 2">
    <name type="scientific">Periophthalmus magnuspinnatus</name>
    <dbReference type="NCBI Taxonomy" id="409849"/>
    <lineage>
        <taxon>Eukaryota</taxon>
        <taxon>Metazoa</taxon>
        <taxon>Chordata</taxon>
        <taxon>Craniata</taxon>
        <taxon>Vertebrata</taxon>
        <taxon>Euteleostomi</taxon>
        <taxon>Actinopterygii</taxon>
        <taxon>Neopterygii</taxon>
        <taxon>Teleostei</taxon>
        <taxon>Neoteleostei</taxon>
        <taxon>Acanthomorphata</taxon>
        <taxon>Gobiaria</taxon>
        <taxon>Gobiiformes</taxon>
        <taxon>Gobioidei</taxon>
        <taxon>Gobiidae</taxon>
        <taxon>Oxudercinae</taxon>
        <taxon>Periophthalmus</taxon>
    </lineage>
</organism>
<dbReference type="InterPro" id="IPR011990">
    <property type="entry name" value="TPR-like_helical_dom_sf"/>
</dbReference>
<evidence type="ECO:0000313" key="2">
    <source>
        <dbReference type="Proteomes" id="UP000261520"/>
    </source>
</evidence>
<accession>A0A3B4BB82</accession>
<dbReference type="GO" id="GO:0036297">
    <property type="term" value="P:interstrand cross-link repair"/>
    <property type="evidence" value="ECO:0007669"/>
    <property type="project" value="InterPro"/>
</dbReference>